<proteinExistence type="predicted"/>
<reference evidence="2 3" key="1">
    <citation type="submission" date="2019-02" db="EMBL/GenBank/DDBJ databases">
        <title>Deep-cultivation of Planctomycetes and their phenomic and genomic characterization uncovers novel biology.</title>
        <authorList>
            <person name="Wiegand S."/>
            <person name="Jogler M."/>
            <person name="Boedeker C."/>
            <person name="Pinto D."/>
            <person name="Vollmers J."/>
            <person name="Rivas-Marin E."/>
            <person name="Kohn T."/>
            <person name="Peeters S.H."/>
            <person name="Heuer A."/>
            <person name="Rast P."/>
            <person name="Oberbeckmann S."/>
            <person name="Bunk B."/>
            <person name="Jeske O."/>
            <person name="Meyerdierks A."/>
            <person name="Storesund J.E."/>
            <person name="Kallscheuer N."/>
            <person name="Luecker S."/>
            <person name="Lage O.M."/>
            <person name="Pohl T."/>
            <person name="Merkel B.J."/>
            <person name="Hornburger P."/>
            <person name="Mueller R.-W."/>
            <person name="Bruemmer F."/>
            <person name="Labrenz M."/>
            <person name="Spormann A.M."/>
            <person name="Op den Camp H."/>
            <person name="Overmann J."/>
            <person name="Amann R."/>
            <person name="Jetten M.S.M."/>
            <person name="Mascher T."/>
            <person name="Medema M.H."/>
            <person name="Devos D.P."/>
            <person name="Kaster A.-K."/>
            <person name="Ovreas L."/>
            <person name="Rohde M."/>
            <person name="Galperin M.Y."/>
            <person name="Jogler C."/>
        </authorList>
    </citation>
    <scope>NUCLEOTIDE SEQUENCE [LARGE SCALE GENOMIC DNA]</scope>
    <source>
        <strain evidence="2 3">TBK1r</strain>
    </source>
</reference>
<dbReference type="EMBL" id="CP036432">
    <property type="protein sequence ID" value="QDV83000.1"/>
    <property type="molecule type" value="Genomic_DNA"/>
</dbReference>
<feature type="transmembrane region" description="Helical" evidence="1">
    <location>
        <begin position="96"/>
        <end position="115"/>
    </location>
</feature>
<evidence type="ECO:0000256" key="1">
    <source>
        <dbReference type="SAM" id="Phobius"/>
    </source>
</evidence>
<dbReference type="RefSeq" id="WP_145209227.1">
    <property type="nucleotide sequence ID" value="NZ_CP036432.1"/>
</dbReference>
<protein>
    <recommendedName>
        <fullName evidence="4">SGNH hydrolase-type esterase domain-containing protein</fullName>
    </recommendedName>
</protein>
<evidence type="ECO:0008006" key="4">
    <source>
        <dbReference type="Google" id="ProtNLM"/>
    </source>
</evidence>
<evidence type="ECO:0000313" key="2">
    <source>
        <dbReference type="EMBL" id="QDV83000.1"/>
    </source>
</evidence>
<organism evidence="2 3">
    <name type="scientific">Stieleria magnilauensis</name>
    <dbReference type="NCBI Taxonomy" id="2527963"/>
    <lineage>
        <taxon>Bacteria</taxon>
        <taxon>Pseudomonadati</taxon>
        <taxon>Planctomycetota</taxon>
        <taxon>Planctomycetia</taxon>
        <taxon>Pirellulales</taxon>
        <taxon>Pirellulaceae</taxon>
        <taxon>Stieleria</taxon>
    </lineage>
</organism>
<evidence type="ECO:0000313" key="3">
    <source>
        <dbReference type="Proteomes" id="UP000318081"/>
    </source>
</evidence>
<gene>
    <name evidence="2" type="ORF">TBK1r_19330</name>
</gene>
<feature type="transmembrane region" description="Helical" evidence="1">
    <location>
        <begin position="65"/>
        <end position="84"/>
    </location>
</feature>
<accession>A0ABX5XNP5</accession>
<keyword evidence="1" id="KW-0472">Membrane</keyword>
<sequence length="440" mass="49628">MSTPEELPDPIARQVVGAFERRLVGVALVTLPLITGIGFVIAGRYSHVLLFLQSPADWSTLWSRPIAYAGGALAACAIVAWWISTKLSTERYRRVNGLRMVLAVLCMVWLLDAIVDHPRVRFALEESVKARAPQLDFVRNIAFKQQSLREGRTATIEGQPRIVILGSSQINLGIDTAKLQQTTAADDVLEVCMPGMVPLQYLALADRVVGQTPTHVVCWLSEFDFFRESTLPTIRLRWSMDRNNFGDVASTLSTQQQFSQRAELADLAIAGMSTLWQQRSLIQKVGFRFWWAWDAEGVSVTADEVAVGAELVDQQQGLQNVRRNIQRTSLVNANFSAFEQFARQMIRHDVRLIVIEGESHPETMDAYPPEFRTETRERLARMANSIGFEYLSENDRPAFDTDQWRDAVHLNQSGRDRLTAFVCDLILLSPPSDWSTRHPN</sequence>
<feature type="transmembrane region" description="Helical" evidence="1">
    <location>
        <begin position="23"/>
        <end position="45"/>
    </location>
</feature>
<keyword evidence="1" id="KW-0812">Transmembrane</keyword>
<keyword evidence="3" id="KW-1185">Reference proteome</keyword>
<name>A0ABX5XNP5_9BACT</name>
<keyword evidence="1" id="KW-1133">Transmembrane helix</keyword>
<dbReference type="Proteomes" id="UP000318081">
    <property type="component" value="Chromosome"/>
</dbReference>